<dbReference type="EMBL" id="BMIQ01000004">
    <property type="protein sequence ID" value="GGE08303.1"/>
    <property type="molecule type" value="Genomic_DNA"/>
</dbReference>
<reference evidence="2" key="1">
    <citation type="journal article" date="2014" name="Int. J. Syst. Evol. Microbiol.">
        <title>Complete genome sequence of Corynebacterium casei LMG S-19264T (=DSM 44701T), isolated from a smear-ripened cheese.</title>
        <authorList>
            <consortium name="US DOE Joint Genome Institute (JGI-PGF)"/>
            <person name="Walter F."/>
            <person name="Albersmeier A."/>
            <person name="Kalinowski J."/>
            <person name="Ruckert C."/>
        </authorList>
    </citation>
    <scope>NUCLEOTIDE SEQUENCE</scope>
    <source>
        <strain evidence="2">CGMCC 1.15367</strain>
    </source>
</reference>
<keyword evidence="3" id="KW-1185">Reference proteome</keyword>
<comment type="caution">
    <text evidence="2">The sequence shown here is derived from an EMBL/GenBank/DDBJ whole genome shotgun (WGS) entry which is preliminary data.</text>
</comment>
<reference evidence="2" key="2">
    <citation type="submission" date="2020-09" db="EMBL/GenBank/DDBJ databases">
        <authorList>
            <person name="Sun Q."/>
            <person name="Zhou Y."/>
        </authorList>
    </citation>
    <scope>NUCLEOTIDE SEQUENCE</scope>
    <source>
        <strain evidence="2">CGMCC 1.15367</strain>
    </source>
</reference>
<feature type="compositionally biased region" description="Low complexity" evidence="1">
    <location>
        <begin position="79"/>
        <end position="99"/>
    </location>
</feature>
<evidence type="ECO:0008006" key="4">
    <source>
        <dbReference type="Google" id="ProtNLM"/>
    </source>
</evidence>
<dbReference type="RefSeq" id="WP_188909672.1">
    <property type="nucleotide sequence ID" value="NZ_BMIQ01000004.1"/>
</dbReference>
<evidence type="ECO:0000313" key="2">
    <source>
        <dbReference type="EMBL" id="GGE08303.1"/>
    </source>
</evidence>
<feature type="region of interest" description="Disordered" evidence="1">
    <location>
        <begin position="1"/>
        <end position="167"/>
    </location>
</feature>
<evidence type="ECO:0000313" key="3">
    <source>
        <dbReference type="Proteomes" id="UP000644699"/>
    </source>
</evidence>
<gene>
    <name evidence="2" type="ORF">GCM10011390_29210</name>
</gene>
<name>A0A916ZPW0_9HYPH</name>
<feature type="compositionally biased region" description="Low complexity" evidence="1">
    <location>
        <begin position="116"/>
        <end position="130"/>
    </location>
</feature>
<feature type="compositionally biased region" description="Basic residues" evidence="1">
    <location>
        <begin position="1"/>
        <end position="11"/>
    </location>
</feature>
<organism evidence="2 3">
    <name type="scientific">Aureimonas endophytica</name>
    <dbReference type="NCBI Taxonomy" id="2027858"/>
    <lineage>
        <taxon>Bacteria</taxon>
        <taxon>Pseudomonadati</taxon>
        <taxon>Pseudomonadota</taxon>
        <taxon>Alphaproteobacteria</taxon>
        <taxon>Hyphomicrobiales</taxon>
        <taxon>Aurantimonadaceae</taxon>
        <taxon>Aureimonas</taxon>
    </lineage>
</organism>
<dbReference type="Proteomes" id="UP000644699">
    <property type="component" value="Unassembled WGS sequence"/>
</dbReference>
<feature type="compositionally biased region" description="Low complexity" evidence="1">
    <location>
        <begin position="34"/>
        <end position="49"/>
    </location>
</feature>
<protein>
    <recommendedName>
        <fullName evidence="4">Inner membrane protein</fullName>
    </recommendedName>
</protein>
<feature type="compositionally biased region" description="Basic and acidic residues" evidence="1">
    <location>
        <begin position="136"/>
        <end position="147"/>
    </location>
</feature>
<accession>A0A916ZPW0</accession>
<evidence type="ECO:0000256" key="1">
    <source>
        <dbReference type="SAM" id="MobiDB-lite"/>
    </source>
</evidence>
<proteinExistence type="predicted"/>
<dbReference type="AlphaFoldDB" id="A0A916ZPW0"/>
<feature type="region of interest" description="Disordered" evidence="1">
    <location>
        <begin position="336"/>
        <end position="355"/>
    </location>
</feature>
<sequence>MTNPPRRSRPKKPGETIDLTAERIEAAPPEPQTADAPGKGDADPALAADPETRLGEAGSPADAPTASEERLSDPMKSTAPLAGPAPDDALPGALAGAEAEAARPEGVSVLGEPEPGDSAAPAAMAGSPSEATDETAEPREADRREGEPSAEAGFAAEEGLDPTRRPDDLRHEELDAETILAAAEPQPAEPPRPNLNYHETPVQHGAHGPGAGGLFGAAILGGAVALIAGGLLQYAGVIPAVGQVDVAQLSQQFARTGDVQQLTTDINTVRNEVAQLQSTLSAGGVGGNGPAATDFAALTDRVTALEGRVGSGNPQPAIDPNVVSGATEAASRAQQAAEAAQARADEARQTAATAQQTAATAQQAAGVAQQAANGAMDATNTNRQAIAEIQGRIGSVEEANKQAAVAIAAAGLKAAVDRGGPFMSELESYAKAAGGSPVVDALRNYAAEGVPTLAELQSAWPASRTAMLKALQPQDANAGVGQQILSGLSGLVAVRPSGQAAASATGPDAGIARLDAALEAGNLDGWNAEWQKLPQAAKDASADFQKRVDARAEAQRVLSQALGQVVNSIGKAG</sequence>
<feature type="compositionally biased region" description="Basic and acidic residues" evidence="1">
    <location>
        <begin position="12"/>
        <end position="25"/>
    </location>
</feature>